<dbReference type="GO" id="GO:0016491">
    <property type="term" value="F:oxidoreductase activity"/>
    <property type="evidence" value="ECO:0007669"/>
    <property type="project" value="UniProtKB-KW"/>
</dbReference>
<dbReference type="PANTHER" id="PTHR43625">
    <property type="entry name" value="AFLATOXIN B1 ALDEHYDE REDUCTASE"/>
    <property type="match status" value="1"/>
</dbReference>
<accession>A0ABV4ADF9</accession>
<evidence type="ECO:0000256" key="1">
    <source>
        <dbReference type="ARBA" id="ARBA00023002"/>
    </source>
</evidence>
<dbReference type="Pfam" id="PF00248">
    <property type="entry name" value="Aldo_ket_red"/>
    <property type="match status" value="1"/>
</dbReference>
<keyword evidence="4" id="KW-1185">Reference proteome</keyword>
<dbReference type="Gene3D" id="3.20.20.100">
    <property type="entry name" value="NADP-dependent oxidoreductase domain"/>
    <property type="match status" value="1"/>
</dbReference>
<dbReference type="Proteomes" id="UP001561463">
    <property type="component" value="Unassembled WGS sequence"/>
</dbReference>
<dbReference type="PRINTS" id="PR00069">
    <property type="entry name" value="ALDKETRDTASE"/>
</dbReference>
<name>A0ABV4ADF9_9ENTR</name>
<dbReference type="InterPro" id="IPR020471">
    <property type="entry name" value="AKR"/>
</dbReference>
<proteinExistence type="predicted"/>
<dbReference type="EC" id="1.1.1.-" evidence="3"/>
<dbReference type="InterPro" id="IPR023210">
    <property type="entry name" value="NADP_OxRdtase_dom"/>
</dbReference>
<protein>
    <submittedName>
        <fullName evidence="3">Aldo/keto reductase</fullName>
        <ecNumber evidence="3">1.1.1.-</ecNumber>
    </submittedName>
</protein>
<dbReference type="CDD" id="cd19076">
    <property type="entry name" value="AKR_AKR13A_13D"/>
    <property type="match status" value="1"/>
</dbReference>
<evidence type="ECO:0000259" key="2">
    <source>
        <dbReference type="Pfam" id="PF00248"/>
    </source>
</evidence>
<dbReference type="InterPro" id="IPR050791">
    <property type="entry name" value="Aldo-Keto_reductase"/>
</dbReference>
<dbReference type="PANTHER" id="PTHR43625:SF40">
    <property type="entry name" value="ALDO-KETO REDUCTASE YAKC [NADP(+)]"/>
    <property type="match status" value="1"/>
</dbReference>
<dbReference type="PROSITE" id="PS51257">
    <property type="entry name" value="PROKAR_LIPOPROTEIN"/>
    <property type="match status" value="1"/>
</dbReference>
<evidence type="ECO:0000313" key="3">
    <source>
        <dbReference type="EMBL" id="MEX9254470.1"/>
    </source>
</evidence>
<keyword evidence="1 3" id="KW-0560">Oxidoreductase</keyword>
<feature type="domain" description="NADP-dependent oxidoreductase" evidence="2">
    <location>
        <begin position="15"/>
        <end position="302"/>
    </location>
</feature>
<organism evidence="3 4">
    <name type="scientific">Pseudenterobacter timonensis</name>
    <dbReference type="NCBI Taxonomy" id="1755099"/>
    <lineage>
        <taxon>Bacteria</taxon>
        <taxon>Pseudomonadati</taxon>
        <taxon>Pseudomonadota</taxon>
        <taxon>Gammaproteobacteria</taxon>
        <taxon>Enterobacterales</taxon>
        <taxon>Enterobacteriaceae</taxon>
        <taxon>Pseudenterobacter</taxon>
    </lineage>
</organism>
<sequence length="327" mass="36133">MQTRKLTASLNVSAIGLGCMGMSEFYGPRDDETSLAVLDKAIARGINFLDTSDTYGPWHNEELLGKFIRTRKPRLKLATKFGIVRQPGEYKRSLCNTPDYARKCCENSLKRLGVDHIDLYYVHRVDTRTPIEETMSGLEKLVREGKIGHIGLCEVSADTLRRAHAIHPVAAVQTEYSLWSREAEEHVLPLCKASGIGFVAYSPLGRGFLTGRFQHEPVPVKEDFRSSLPRFQPENLVKNHSLVDLLTALAVSKGCKPSQIALAWLLAQGENIVPIPGTCNLHHLNENIDALGVQLSEAELRGLRTAISTVSIAGERYTAEGMKGVNS</sequence>
<dbReference type="RefSeq" id="WP_369498740.1">
    <property type="nucleotide sequence ID" value="NZ_JBFZPZ010000018.1"/>
</dbReference>
<gene>
    <name evidence="3" type="ORF">AB7Z85_18430</name>
</gene>
<dbReference type="EMBL" id="JBFZPZ010000018">
    <property type="protein sequence ID" value="MEX9254470.1"/>
    <property type="molecule type" value="Genomic_DNA"/>
</dbReference>
<comment type="caution">
    <text evidence="3">The sequence shown here is derived from an EMBL/GenBank/DDBJ whole genome shotgun (WGS) entry which is preliminary data.</text>
</comment>
<dbReference type="SUPFAM" id="SSF51430">
    <property type="entry name" value="NAD(P)-linked oxidoreductase"/>
    <property type="match status" value="1"/>
</dbReference>
<dbReference type="InterPro" id="IPR036812">
    <property type="entry name" value="NAD(P)_OxRdtase_dom_sf"/>
</dbReference>
<evidence type="ECO:0000313" key="4">
    <source>
        <dbReference type="Proteomes" id="UP001561463"/>
    </source>
</evidence>
<reference evidence="3 4" key="1">
    <citation type="submission" date="2024-03" db="EMBL/GenBank/DDBJ databases">
        <title>Role of Flies in the Dissemination of Carbapenem-Resistant Enterobacteriaceae (CRE): An Epidemiological and Genomic Study in China.</title>
        <authorList>
            <person name="Chen K."/>
            <person name="Zhang R."/>
            <person name="Chen S."/>
        </authorList>
    </citation>
    <scope>NUCLEOTIDE SEQUENCE [LARGE SCALE GENOMIC DNA]</scope>
    <source>
        <strain evidence="4">fly-313</strain>
    </source>
</reference>